<dbReference type="Proteomes" id="UP000183263">
    <property type="component" value="Unassembled WGS sequence"/>
</dbReference>
<dbReference type="RefSeq" id="WP_072737245.1">
    <property type="nucleotide sequence ID" value="NZ_CP048813.1"/>
</dbReference>
<evidence type="ECO:0000259" key="1">
    <source>
        <dbReference type="Pfam" id="PF13338"/>
    </source>
</evidence>
<accession>A0A1G8H561</accession>
<dbReference type="Pfam" id="PF13338">
    <property type="entry name" value="AbiEi_4"/>
    <property type="match status" value="1"/>
</dbReference>
<sequence length="310" mass="34373">MSEQLPIGNGVFRRSQALAEGWADHEIRGLSRSGRIRRLGRGAYVDEDTIESADDAGRHRLQIEALAPVLAPDAAFSHQSAAVLYGLPLWSTPLDRVHVTRDRAGRGRTRRAAFVHGSPLHGSVAEVDGFRVTDPARTVVDLACTLPFEAAIVAGDAALRHRALEPGHLDLELLRAAGRHGIAAARRAVSAMDGDSESVGESRSRAFFHEQGLPIPLLQGEVRDRKGRLVGRVDFLWDEERVIGEFDGRVKYGRLLRPGQEPGDVVYAEKLREEALRDLGLRVVRWAWADLSRPRMLAERIRHALTHPYR</sequence>
<dbReference type="InterPro" id="IPR025159">
    <property type="entry name" value="AbiEi_N"/>
</dbReference>
<keyword evidence="3" id="KW-1185">Reference proteome</keyword>
<name>A0A1G8H561_9NOCA</name>
<dbReference type="AlphaFoldDB" id="A0A1G8H561"/>
<feature type="domain" description="AbiEi antitoxin N-terminal" evidence="1">
    <location>
        <begin position="9"/>
        <end position="45"/>
    </location>
</feature>
<evidence type="ECO:0000313" key="3">
    <source>
        <dbReference type="Proteomes" id="UP000183263"/>
    </source>
</evidence>
<protein>
    <submittedName>
        <fullName evidence="2">Transcriptional regulator, AbiEi antitoxin, Type IV TA system</fullName>
    </submittedName>
</protein>
<dbReference type="OrthoDB" id="5517693at2"/>
<gene>
    <name evidence="2" type="ORF">SAMN05444695_104319</name>
</gene>
<evidence type="ECO:0000313" key="2">
    <source>
        <dbReference type="EMBL" id="SDI01756.1"/>
    </source>
</evidence>
<organism evidence="2 3">
    <name type="scientific">Rhodococcus triatomae</name>
    <dbReference type="NCBI Taxonomy" id="300028"/>
    <lineage>
        <taxon>Bacteria</taxon>
        <taxon>Bacillati</taxon>
        <taxon>Actinomycetota</taxon>
        <taxon>Actinomycetes</taxon>
        <taxon>Mycobacteriales</taxon>
        <taxon>Nocardiaceae</taxon>
        <taxon>Rhodococcus</taxon>
    </lineage>
</organism>
<dbReference type="EMBL" id="FNDN01000004">
    <property type="protein sequence ID" value="SDI01756.1"/>
    <property type="molecule type" value="Genomic_DNA"/>
</dbReference>
<reference evidence="2 3" key="1">
    <citation type="submission" date="2016-10" db="EMBL/GenBank/DDBJ databases">
        <authorList>
            <person name="de Groot N.N."/>
        </authorList>
    </citation>
    <scope>NUCLEOTIDE SEQUENCE [LARGE SCALE GENOMIC DNA]</scope>
    <source>
        <strain evidence="2 3">DSM 44892</strain>
    </source>
</reference>
<proteinExistence type="predicted"/>